<sequence length="184" mass="19568">MKREELEAMGLAKDAIDKIMDLNGADINAAKAPVNQLQAQVETLTGQLQTATDGLKAFEGVDVNSLKEQISKLQSDMQAQKEAFAFDSMLDGAIRDAKGRNVKAIRSLLDIESLKTSKNQAEDIKAQLERCQSENGWAFGSDDAANSGLQTAATGAEHGTGGTVGTEDGVEAAFARLNPNLKID</sequence>
<organism evidence="2 3">
    <name type="scientific">Neobittarella massiliensis</name>
    <name type="common">ex Bilen et al. 2018</name>
    <dbReference type="NCBI Taxonomy" id="2041842"/>
    <lineage>
        <taxon>Bacteria</taxon>
        <taxon>Bacillati</taxon>
        <taxon>Bacillota</taxon>
        <taxon>Clostridia</taxon>
        <taxon>Eubacteriales</taxon>
        <taxon>Oscillospiraceae</taxon>
        <taxon>Neobittarella (ex Bilen et al. 2018)</taxon>
    </lineage>
</organism>
<evidence type="ECO:0000313" key="2">
    <source>
        <dbReference type="EMBL" id="MBC3517212.1"/>
    </source>
</evidence>
<dbReference type="RefSeq" id="WP_186488653.1">
    <property type="nucleotide sequence ID" value="NZ_JACOGI010000003.1"/>
</dbReference>
<accession>A0A8J6IQD2</accession>
<name>A0A8J6IQD2_9FIRM</name>
<dbReference type="Proteomes" id="UP000597668">
    <property type="component" value="Unassembled WGS sequence"/>
</dbReference>
<feature type="coiled-coil region" evidence="1">
    <location>
        <begin position="34"/>
        <end position="83"/>
    </location>
</feature>
<dbReference type="AlphaFoldDB" id="A0A8J6IQD2"/>
<keyword evidence="1" id="KW-0175">Coiled coil</keyword>
<gene>
    <name evidence="2" type="ORF">H8K20_12510</name>
</gene>
<dbReference type="EMBL" id="JACOGI010000003">
    <property type="protein sequence ID" value="MBC3517212.1"/>
    <property type="molecule type" value="Genomic_DNA"/>
</dbReference>
<protein>
    <submittedName>
        <fullName evidence="2">Phage scaffolding protein</fullName>
    </submittedName>
</protein>
<evidence type="ECO:0000313" key="3">
    <source>
        <dbReference type="Proteomes" id="UP000597668"/>
    </source>
</evidence>
<dbReference type="InterPro" id="IPR009636">
    <property type="entry name" value="SCAF"/>
</dbReference>
<reference evidence="2" key="1">
    <citation type="submission" date="2020-08" db="EMBL/GenBank/DDBJ databases">
        <authorList>
            <person name="Liu C."/>
            <person name="Sun Q."/>
        </authorList>
    </citation>
    <scope>NUCLEOTIDE SEQUENCE</scope>
    <source>
        <strain evidence="2">NSJ-65</strain>
    </source>
</reference>
<comment type="caution">
    <text evidence="2">The sequence shown here is derived from an EMBL/GenBank/DDBJ whole genome shotgun (WGS) entry which is preliminary data.</text>
</comment>
<keyword evidence="3" id="KW-1185">Reference proteome</keyword>
<dbReference type="Pfam" id="PF06810">
    <property type="entry name" value="Phage_scaffold"/>
    <property type="match status" value="1"/>
</dbReference>
<proteinExistence type="predicted"/>
<evidence type="ECO:0000256" key="1">
    <source>
        <dbReference type="SAM" id="Coils"/>
    </source>
</evidence>